<evidence type="ECO:0000313" key="2">
    <source>
        <dbReference type="Proteomes" id="UP001162501"/>
    </source>
</evidence>
<dbReference type="Proteomes" id="UP001162501">
    <property type="component" value="Chromosome 12"/>
</dbReference>
<reference evidence="1" key="1">
    <citation type="submission" date="2023-05" db="EMBL/GenBank/DDBJ databases">
        <authorList>
            <consortium name="ELIXIR-Norway"/>
        </authorList>
    </citation>
    <scope>NUCLEOTIDE SEQUENCE</scope>
</reference>
<gene>
    <name evidence="1" type="ORF">MRATA1EN22A_LOCUS4045</name>
</gene>
<organism evidence="1 2">
    <name type="scientific">Rangifer tarandus platyrhynchus</name>
    <name type="common">Svalbard reindeer</name>
    <dbReference type="NCBI Taxonomy" id="3082113"/>
    <lineage>
        <taxon>Eukaryota</taxon>
        <taxon>Metazoa</taxon>
        <taxon>Chordata</taxon>
        <taxon>Craniata</taxon>
        <taxon>Vertebrata</taxon>
        <taxon>Euteleostomi</taxon>
        <taxon>Mammalia</taxon>
        <taxon>Eutheria</taxon>
        <taxon>Laurasiatheria</taxon>
        <taxon>Artiodactyla</taxon>
        <taxon>Ruminantia</taxon>
        <taxon>Pecora</taxon>
        <taxon>Cervidae</taxon>
        <taxon>Odocoileinae</taxon>
        <taxon>Rangifer</taxon>
    </lineage>
</organism>
<reference evidence="1" key="2">
    <citation type="submission" date="2025-03" db="EMBL/GenBank/DDBJ databases">
        <authorList>
            <consortium name="ELIXIR-Norway"/>
            <consortium name="Elixir Norway"/>
        </authorList>
    </citation>
    <scope>NUCLEOTIDE SEQUENCE</scope>
</reference>
<dbReference type="EMBL" id="OX596096">
    <property type="protein sequence ID" value="CAM9546476.1"/>
    <property type="molecule type" value="Genomic_DNA"/>
</dbReference>
<evidence type="ECO:0000313" key="1">
    <source>
        <dbReference type="EMBL" id="CAM9546476.1"/>
    </source>
</evidence>
<accession>A0AC59YC15</accession>
<name>A0AC59YC15_RANTA</name>
<protein>
    <submittedName>
        <fullName evidence="1">Uncharacterized protein</fullName>
    </submittedName>
</protein>
<sequence length="215" mass="22263">MCQPQPSGAAGDVEGARTPQPGAQRALPRAIGAPGGPGPPRLRARPSAAGCPGLLRLRAEGLPGLQARRRGAGGRRPSWGRGRTRPAGRRALSPPPRPGARAAVTSGAARQPSAPAGRARAAAEHMGPRAGRTPGGGARGKGEGPRARMSPGTPPPRTPSSGFPRGKDVGGPGDLRRHGWSHLSGRTHFAGRHVDSENRSSRFHSCLMRKHFQRA</sequence>
<proteinExistence type="predicted"/>